<dbReference type="Gene3D" id="3.30.200.20">
    <property type="entry name" value="Phosphorylase Kinase, domain 1"/>
    <property type="match status" value="1"/>
</dbReference>
<dbReference type="Pfam" id="PF00069">
    <property type="entry name" value="Pkinase"/>
    <property type="match status" value="1"/>
</dbReference>
<dbReference type="InterPro" id="IPR000719">
    <property type="entry name" value="Prot_kinase_dom"/>
</dbReference>
<feature type="domain" description="Protein kinase" evidence="2">
    <location>
        <begin position="17"/>
        <end position="303"/>
    </location>
</feature>
<accession>A0ABN7SG67</accession>
<dbReference type="PROSITE" id="PS00108">
    <property type="entry name" value="PROTEIN_KINASE_ST"/>
    <property type="match status" value="1"/>
</dbReference>
<evidence type="ECO:0000256" key="1">
    <source>
        <dbReference type="SAM" id="MobiDB-lite"/>
    </source>
</evidence>
<dbReference type="InterPro" id="IPR051681">
    <property type="entry name" value="Ser/Thr_Kinases-Pseudokinases"/>
</dbReference>
<dbReference type="SUPFAM" id="SSF56112">
    <property type="entry name" value="Protein kinase-like (PK-like)"/>
    <property type="match status" value="1"/>
</dbReference>
<name>A0ABN7SG67_OIKDI</name>
<reference evidence="3 4" key="1">
    <citation type="submission" date="2021-04" db="EMBL/GenBank/DDBJ databases">
        <authorList>
            <person name="Bliznina A."/>
        </authorList>
    </citation>
    <scope>NUCLEOTIDE SEQUENCE [LARGE SCALE GENOMIC DNA]</scope>
</reference>
<gene>
    <name evidence="3" type="ORF">OKIOD_LOCUS6025</name>
</gene>
<keyword evidence="4" id="KW-1185">Reference proteome</keyword>
<feature type="region of interest" description="Disordered" evidence="1">
    <location>
        <begin position="374"/>
        <end position="401"/>
    </location>
</feature>
<proteinExistence type="predicted"/>
<evidence type="ECO:0000313" key="4">
    <source>
        <dbReference type="Proteomes" id="UP001158576"/>
    </source>
</evidence>
<organism evidence="3 4">
    <name type="scientific">Oikopleura dioica</name>
    <name type="common">Tunicate</name>
    <dbReference type="NCBI Taxonomy" id="34765"/>
    <lineage>
        <taxon>Eukaryota</taxon>
        <taxon>Metazoa</taxon>
        <taxon>Chordata</taxon>
        <taxon>Tunicata</taxon>
        <taxon>Appendicularia</taxon>
        <taxon>Copelata</taxon>
        <taxon>Oikopleuridae</taxon>
        <taxon>Oikopleura</taxon>
    </lineage>
</organism>
<dbReference type="PROSITE" id="PS50011">
    <property type="entry name" value="PROTEIN_KINASE_DOM"/>
    <property type="match status" value="1"/>
</dbReference>
<evidence type="ECO:0000259" key="2">
    <source>
        <dbReference type="PROSITE" id="PS50011"/>
    </source>
</evidence>
<dbReference type="Gene3D" id="1.10.510.10">
    <property type="entry name" value="Transferase(Phosphotransferase) domain 1"/>
    <property type="match status" value="1"/>
</dbReference>
<protein>
    <submittedName>
        <fullName evidence="3">Oidioi.mRNA.OKI2018_I69.XSR.g14467.t1.cds</fullName>
    </submittedName>
</protein>
<sequence>MDELVTLGLPQIETAEVRVERLLKFGAFGRIYNAHVNGEQMVVKLFDIRHGPADLKQSVIREAKMLHLARDFELIVKIHGWFVSSCGIDVGFILEKADQDFDEYIHGSMSLISELHRLDYIISLLVDLAEALLYLHEQSIVHRDIKPRNCLLFRDENMSVSLKLADFGSTRVLPSDTEQLTVQVGTVLWQAPEMDGFEKDGYDERVDIYSFGVILWECLTKKYPFCGNSKSNKEMKECQKDDWQVTREKRHHCHPGPIPKLCNEDITEKLSNLIFICCAMDPDKRPDAESILEVLLGIWNQYSDTVLTIQYNINEYPNENSLQNIDDQPNLLNSRTINYVHSNSLLSEENSTLDSISDSLSRINMDTVDGLSHSSEFIGTQDPIDPAIDPGLPPNDFDNTQ</sequence>
<dbReference type="SMART" id="SM00220">
    <property type="entry name" value="S_TKc"/>
    <property type="match status" value="1"/>
</dbReference>
<evidence type="ECO:0000313" key="3">
    <source>
        <dbReference type="EMBL" id="CAG5096086.1"/>
    </source>
</evidence>
<dbReference type="InterPro" id="IPR008271">
    <property type="entry name" value="Ser/Thr_kinase_AS"/>
</dbReference>
<dbReference type="PANTHER" id="PTHR44329">
    <property type="entry name" value="SERINE/THREONINE-PROTEIN KINASE TNNI3K-RELATED"/>
    <property type="match status" value="1"/>
</dbReference>
<dbReference type="Proteomes" id="UP001158576">
    <property type="component" value="Chromosome XSR"/>
</dbReference>
<dbReference type="InterPro" id="IPR011009">
    <property type="entry name" value="Kinase-like_dom_sf"/>
</dbReference>
<dbReference type="EMBL" id="OU015569">
    <property type="protein sequence ID" value="CAG5096086.1"/>
    <property type="molecule type" value="Genomic_DNA"/>
</dbReference>